<dbReference type="PANTHER" id="PTHR32385">
    <property type="entry name" value="MANNOSYL PHOSPHORYLINOSITOL CERAMIDE SYNTHASE"/>
    <property type="match status" value="1"/>
</dbReference>
<dbReference type="AlphaFoldDB" id="A0A6C0B5Z7"/>
<dbReference type="InterPro" id="IPR051706">
    <property type="entry name" value="Glycosyltransferase_domain"/>
</dbReference>
<dbReference type="GO" id="GO:0016020">
    <property type="term" value="C:membrane"/>
    <property type="evidence" value="ECO:0007669"/>
    <property type="project" value="GOC"/>
</dbReference>
<evidence type="ECO:0000256" key="1">
    <source>
        <dbReference type="ARBA" id="ARBA00022679"/>
    </source>
</evidence>
<dbReference type="GO" id="GO:0051999">
    <property type="term" value="P:mannosyl-inositol phosphorylceramide biosynthetic process"/>
    <property type="evidence" value="ECO:0007669"/>
    <property type="project" value="TreeGrafter"/>
</dbReference>
<dbReference type="Gene3D" id="3.90.550.20">
    <property type="match status" value="1"/>
</dbReference>
<name>A0A6C0B5Z7_9ZZZZ</name>
<dbReference type="Pfam" id="PF04488">
    <property type="entry name" value="Gly_transf_sug"/>
    <property type="match status" value="1"/>
</dbReference>
<dbReference type="EMBL" id="MN739081">
    <property type="protein sequence ID" value="QHS87480.1"/>
    <property type="molecule type" value="Genomic_DNA"/>
</dbReference>
<dbReference type="SUPFAM" id="SSF53448">
    <property type="entry name" value="Nucleotide-diphospho-sugar transferases"/>
    <property type="match status" value="1"/>
</dbReference>
<organism evidence="2">
    <name type="scientific">viral metagenome</name>
    <dbReference type="NCBI Taxonomy" id="1070528"/>
    <lineage>
        <taxon>unclassified sequences</taxon>
        <taxon>metagenomes</taxon>
        <taxon>organismal metagenomes</taxon>
    </lineage>
</organism>
<sequence length="266" mass="32177">MKNKLVISILLILLLFTLTYNSNAQLYNTIHESLQDQQKIPLHIYQTWHTKHLSKKMKNCVEKLKKDNPEFEHHFYDIHECRTFIKENFDKEVLDAYDKLKPLAFKADLWRYCVLYKNGGVYLDIKYHCENGFKLINVVNSELLVKEFWNGKFVENVVNNGFMIYEPNNHVLEKIIKRICWNVQNKYYSDKCSGQTGPSLLGTFYTKEQIDNINYFYYEENRRGFVKDIQTDKIILSFYLEYRDEQKSSKKEYWQDMWKNKDIYIE</sequence>
<protein>
    <recommendedName>
        <fullName evidence="3">Glycosyltransferase</fullName>
    </recommendedName>
</protein>
<reference evidence="2" key="1">
    <citation type="journal article" date="2020" name="Nature">
        <title>Giant virus diversity and host interactions through global metagenomics.</title>
        <authorList>
            <person name="Schulz F."/>
            <person name="Roux S."/>
            <person name="Paez-Espino D."/>
            <person name="Jungbluth S."/>
            <person name="Walsh D.A."/>
            <person name="Denef V.J."/>
            <person name="McMahon K.D."/>
            <person name="Konstantinidis K.T."/>
            <person name="Eloe-Fadrosh E.A."/>
            <person name="Kyrpides N.C."/>
            <person name="Woyke T."/>
        </authorList>
    </citation>
    <scope>NUCLEOTIDE SEQUENCE</scope>
    <source>
        <strain evidence="2">GVMAG-M-3300010157-4</strain>
    </source>
</reference>
<dbReference type="GO" id="GO:0000030">
    <property type="term" value="F:mannosyltransferase activity"/>
    <property type="evidence" value="ECO:0007669"/>
    <property type="project" value="TreeGrafter"/>
</dbReference>
<accession>A0A6C0B5Z7</accession>
<evidence type="ECO:0008006" key="3">
    <source>
        <dbReference type="Google" id="ProtNLM"/>
    </source>
</evidence>
<evidence type="ECO:0000313" key="2">
    <source>
        <dbReference type="EMBL" id="QHS87480.1"/>
    </source>
</evidence>
<keyword evidence="1" id="KW-0808">Transferase</keyword>
<proteinExistence type="predicted"/>
<dbReference type="InterPro" id="IPR007577">
    <property type="entry name" value="GlycoTrfase_DXD_sugar-bd_CS"/>
</dbReference>
<dbReference type="InterPro" id="IPR029044">
    <property type="entry name" value="Nucleotide-diphossugar_trans"/>
</dbReference>
<dbReference type="PANTHER" id="PTHR32385:SF15">
    <property type="entry name" value="INOSITOL PHOSPHOCERAMIDE MANNOSYLTRANSFERASE 1"/>
    <property type="match status" value="1"/>
</dbReference>